<keyword evidence="6" id="KW-0119">Carbohydrate metabolism</keyword>
<keyword evidence="5" id="KW-0067">ATP-binding</keyword>
<dbReference type="PIRSF" id="PIRSF000530">
    <property type="entry name" value="Galactokinase"/>
    <property type="match status" value="1"/>
</dbReference>
<dbReference type="PRINTS" id="PR00473">
    <property type="entry name" value="GALCTOKINASE"/>
</dbReference>
<evidence type="ECO:0000259" key="8">
    <source>
        <dbReference type="Pfam" id="PF08544"/>
    </source>
</evidence>
<dbReference type="InterPro" id="IPR020568">
    <property type="entry name" value="Ribosomal_Su5_D2-typ_SF"/>
</dbReference>
<proteinExistence type="inferred from homology"/>
<dbReference type="InterPro" id="IPR000705">
    <property type="entry name" value="Galactokinase"/>
</dbReference>
<dbReference type="Pfam" id="PF08544">
    <property type="entry name" value="GHMP_kinases_C"/>
    <property type="match status" value="1"/>
</dbReference>
<reference evidence="9" key="1">
    <citation type="submission" date="2020-07" db="EMBL/GenBank/DDBJ databases">
        <title>Vallitalea pronyensis genome.</title>
        <authorList>
            <person name="Postec A."/>
        </authorList>
    </citation>
    <scope>NUCLEOTIDE SEQUENCE</scope>
    <source>
        <strain evidence="9">FatNI3</strain>
    </source>
</reference>
<dbReference type="GO" id="GO:0005829">
    <property type="term" value="C:cytosol"/>
    <property type="evidence" value="ECO:0007669"/>
    <property type="project" value="TreeGrafter"/>
</dbReference>
<dbReference type="Pfam" id="PF00288">
    <property type="entry name" value="GHMP_kinases_N"/>
    <property type="match status" value="1"/>
</dbReference>
<dbReference type="EMBL" id="CP058649">
    <property type="protein sequence ID" value="QUI25139.1"/>
    <property type="molecule type" value="Genomic_DNA"/>
</dbReference>
<keyword evidence="10" id="KW-1185">Reference proteome</keyword>
<dbReference type="SUPFAM" id="SSF55060">
    <property type="entry name" value="GHMP Kinase, C-terminal domain"/>
    <property type="match status" value="1"/>
</dbReference>
<dbReference type="InterPro" id="IPR036554">
    <property type="entry name" value="GHMP_kinase_C_sf"/>
</dbReference>
<organism evidence="9 10">
    <name type="scientific">Vallitalea pronyensis</name>
    <dbReference type="NCBI Taxonomy" id="1348613"/>
    <lineage>
        <taxon>Bacteria</taxon>
        <taxon>Bacillati</taxon>
        <taxon>Bacillota</taxon>
        <taxon>Clostridia</taxon>
        <taxon>Lachnospirales</taxon>
        <taxon>Vallitaleaceae</taxon>
        <taxon>Vallitalea</taxon>
    </lineage>
</organism>
<evidence type="ECO:0000256" key="2">
    <source>
        <dbReference type="ARBA" id="ARBA00022679"/>
    </source>
</evidence>
<dbReference type="KEGG" id="vpy:HZI73_23835"/>
<dbReference type="RefSeq" id="WP_212695839.1">
    <property type="nucleotide sequence ID" value="NZ_CP058649.1"/>
</dbReference>
<keyword evidence="4" id="KW-0418">Kinase</keyword>
<dbReference type="InterPro" id="IPR013750">
    <property type="entry name" value="GHMP_kinase_C_dom"/>
</dbReference>
<keyword evidence="2" id="KW-0808">Transferase</keyword>
<dbReference type="Gene3D" id="3.30.70.890">
    <property type="entry name" value="GHMP kinase, C-terminal domain"/>
    <property type="match status" value="1"/>
</dbReference>
<name>A0A8J8SJ56_9FIRM</name>
<accession>A0A8J8SJ56</accession>
<dbReference type="AlphaFoldDB" id="A0A8J8SJ56"/>
<feature type="domain" description="GHMP kinase C-terminal" evidence="8">
    <location>
        <begin position="273"/>
        <end position="345"/>
    </location>
</feature>
<dbReference type="PRINTS" id="PR00959">
    <property type="entry name" value="MEVGALKINASE"/>
</dbReference>
<dbReference type="Proteomes" id="UP000683246">
    <property type="component" value="Chromosome"/>
</dbReference>
<gene>
    <name evidence="9" type="ORF">HZI73_23835</name>
</gene>
<evidence type="ECO:0000256" key="4">
    <source>
        <dbReference type="ARBA" id="ARBA00022777"/>
    </source>
</evidence>
<dbReference type="InterPro" id="IPR006206">
    <property type="entry name" value="Mevalonate/galactokinase"/>
</dbReference>
<dbReference type="GO" id="GO:0005524">
    <property type="term" value="F:ATP binding"/>
    <property type="evidence" value="ECO:0007669"/>
    <property type="project" value="UniProtKB-KW"/>
</dbReference>
<evidence type="ECO:0000256" key="6">
    <source>
        <dbReference type="ARBA" id="ARBA00023144"/>
    </source>
</evidence>
<evidence type="ECO:0008006" key="11">
    <source>
        <dbReference type="Google" id="ProtNLM"/>
    </source>
</evidence>
<keyword evidence="6" id="KW-0299">Galactose metabolism</keyword>
<dbReference type="PANTHER" id="PTHR10457">
    <property type="entry name" value="MEVALONATE KINASE/GALACTOKINASE"/>
    <property type="match status" value="1"/>
</dbReference>
<evidence type="ECO:0000259" key="7">
    <source>
        <dbReference type="Pfam" id="PF00288"/>
    </source>
</evidence>
<dbReference type="Gene3D" id="3.30.230.10">
    <property type="match status" value="1"/>
</dbReference>
<sequence length="361" mass="40345">MKVSVSTPSRICLFGEHQDYLNLEVIASAINLRFRAQGVKREDRIIHVRLKGEHIEREEIIDLDKPITYDHNRDYIKSAINVLRRKGYGITSGYDIHMDSDIPIGKGMCSSTTMTVVFIKVLLELMNHPDKHDPEKIALLAFDAEVAEFNEPGGLMDHYASAYGGLLHLTFNKEKTCVNPLQTEIPGCFILFDSLEDKQTTKVLASAKFPVLEAIHELGEYGISSIRDFVENEDYLMYLEKLSLARQVKVKANIDNYKTLKEAEKMFASGNIDSERLGELLKRHHGNLRDGLGISTSKIEEILNTAYENGALGGKINGSGGGGCCYVYAHEADSQKILDAVCDKGYWGVILKQDSGVRVDK</sequence>
<dbReference type="GO" id="GO:0004335">
    <property type="term" value="F:galactokinase activity"/>
    <property type="evidence" value="ECO:0007669"/>
    <property type="project" value="InterPro"/>
</dbReference>
<dbReference type="PANTHER" id="PTHR10457:SF7">
    <property type="entry name" value="GALACTOKINASE-RELATED"/>
    <property type="match status" value="1"/>
</dbReference>
<keyword evidence="3" id="KW-0547">Nucleotide-binding</keyword>
<dbReference type="GO" id="GO:0006012">
    <property type="term" value="P:galactose metabolic process"/>
    <property type="evidence" value="ECO:0007669"/>
    <property type="project" value="UniProtKB-KW"/>
</dbReference>
<evidence type="ECO:0000256" key="1">
    <source>
        <dbReference type="ARBA" id="ARBA00006566"/>
    </source>
</evidence>
<evidence type="ECO:0000313" key="9">
    <source>
        <dbReference type="EMBL" id="QUI25139.1"/>
    </source>
</evidence>
<evidence type="ECO:0000256" key="3">
    <source>
        <dbReference type="ARBA" id="ARBA00022741"/>
    </source>
</evidence>
<protein>
    <recommendedName>
        <fullName evidence="11">GHMP kinase</fullName>
    </recommendedName>
</protein>
<evidence type="ECO:0000256" key="5">
    <source>
        <dbReference type="ARBA" id="ARBA00022840"/>
    </source>
</evidence>
<dbReference type="InterPro" id="IPR014721">
    <property type="entry name" value="Ribsml_uS5_D2-typ_fold_subgr"/>
</dbReference>
<dbReference type="InterPro" id="IPR006204">
    <property type="entry name" value="GHMP_kinase_N_dom"/>
</dbReference>
<comment type="similarity">
    <text evidence="1">Belongs to the GHMP kinase family. GalK subfamily.</text>
</comment>
<evidence type="ECO:0000313" key="10">
    <source>
        <dbReference type="Proteomes" id="UP000683246"/>
    </source>
</evidence>
<feature type="domain" description="GHMP kinase N-terminal" evidence="7">
    <location>
        <begin position="75"/>
        <end position="165"/>
    </location>
</feature>
<dbReference type="SUPFAM" id="SSF54211">
    <property type="entry name" value="Ribosomal protein S5 domain 2-like"/>
    <property type="match status" value="1"/>
</dbReference>